<evidence type="ECO:0000313" key="10">
    <source>
        <dbReference type="EMBL" id="SFF81599.1"/>
    </source>
</evidence>
<reference evidence="10 11" key="1">
    <citation type="submission" date="2016-10" db="EMBL/GenBank/DDBJ databases">
        <authorList>
            <person name="de Groot N.N."/>
        </authorList>
    </citation>
    <scope>NUCLEOTIDE SEQUENCE [LARGE SCALE GENOMIC DNA]</scope>
    <source>
        <strain evidence="10 11">CPCC 202808</strain>
    </source>
</reference>
<dbReference type="Pfam" id="PF13396">
    <property type="entry name" value="PLDc_N"/>
    <property type="match status" value="1"/>
</dbReference>
<evidence type="ECO:0000256" key="6">
    <source>
        <dbReference type="SAM" id="Phobius"/>
    </source>
</evidence>
<organism evidence="10 11">
    <name type="scientific">Actinopolymorpha cephalotaxi</name>
    <dbReference type="NCBI Taxonomy" id="504797"/>
    <lineage>
        <taxon>Bacteria</taxon>
        <taxon>Bacillati</taxon>
        <taxon>Actinomycetota</taxon>
        <taxon>Actinomycetes</taxon>
        <taxon>Propionibacteriales</taxon>
        <taxon>Actinopolymorphaceae</taxon>
        <taxon>Actinopolymorpha</taxon>
    </lineage>
</organism>
<dbReference type="InterPro" id="IPR018649">
    <property type="entry name" value="SHOCT"/>
</dbReference>
<evidence type="ECO:0000256" key="2">
    <source>
        <dbReference type="ARBA" id="ARBA00022475"/>
    </source>
</evidence>
<feature type="transmembrane region" description="Helical" evidence="6">
    <location>
        <begin position="44"/>
        <end position="64"/>
    </location>
</feature>
<evidence type="ECO:0000313" key="12">
    <source>
        <dbReference type="Proteomes" id="UP000533017"/>
    </source>
</evidence>
<dbReference type="AlphaFoldDB" id="A0A1I2LSW6"/>
<protein>
    <submittedName>
        <fullName evidence="10">Phospholipase_D-nuclease N-terminal</fullName>
    </submittedName>
    <submittedName>
        <fullName evidence="9">Type VI protein secretion system component VasK</fullName>
    </submittedName>
</protein>
<feature type="transmembrane region" description="Helical" evidence="6">
    <location>
        <begin position="5"/>
        <end position="24"/>
    </location>
</feature>
<keyword evidence="12" id="KW-1185">Reference proteome</keyword>
<evidence type="ECO:0000259" key="8">
    <source>
        <dbReference type="Pfam" id="PF13396"/>
    </source>
</evidence>
<accession>A0A1I2LSW6</accession>
<name>A0A1I2LSW6_9ACTN</name>
<evidence type="ECO:0000256" key="1">
    <source>
        <dbReference type="ARBA" id="ARBA00004651"/>
    </source>
</evidence>
<proteinExistence type="predicted"/>
<evidence type="ECO:0000259" key="7">
    <source>
        <dbReference type="Pfam" id="PF09851"/>
    </source>
</evidence>
<dbReference type="Proteomes" id="UP000533017">
    <property type="component" value="Unassembled WGS sequence"/>
</dbReference>
<keyword evidence="3 6" id="KW-0812">Transmembrane</keyword>
<reference evidence="9 12" key="2">
    <citation type="submission" date="2020-07" db="EMBL/GenBank/DDBJ databases">
        <title>Sequencing the genomes of 1000 actinobacteria strains.</title>
        <authorList>
            <person name="Klenk H.-P."/>
        </authorList>
    </citation>
    <scope>NUCLEOTIDE SEQUENCE [LARGE SCALE GENOMIC DNA]</scope>
    <source>
        <strain evidence="9 12">DSM 45117</strain>
    </source>
</reference>
<keyword evidence="2" id="KW-1003">Cell membrane</keyword>
<sequence>MDYPLLNAFLTMLWLFLWILWIFLLVKVISDIFRSHDMGGWAKAGWTLFVIILPFLGVFVYLIARGRSMNERELARAQQQEQAVQEYVRTTARVPSQADELSKLAQLRDHGDISEAEFQAAKSKILT</sequence>
<dbReference type="Pfam" id="PF09851">
    <property type="entry name" value="SHOCT"/>
    <property type="match status" value="1"/>
</dbReference>
<gene>
    <name evidence="9" type="ORF">FHR37_000260</name>
    <name evidence="10" type="ORF">SAMN05421678_102269</name>
</gene>
<evidence type="ECO:0000313" key="11">
    <source>
        <dbReference type="Proteomes" id="UP000199052"/>
    </source>
</evidence>
<dbReference type="InterPro" id="IPR027379">
    <property type="entry name" value="CLS_N"/>
</dbReference>
<evidence type="ECO:0000313" key="9">
    <source>
        <dbReference type="EMBL" id="NYH81409.1"/>
    </source>
</evidence>
<dbReference type="GO" id="GO:0005886">
    <property type="term" value="C:plasma membrane"/>
    <property type="evidence" value="ECO:0007669"/>
    <property type="project" value="UniProtKB-SubCell"/>
</dbReference>
<feature type="domain" description="Cardiolipin synthase N-terminal" evidence="8">
    <location>
        <begin position="19"/>
        <end position="65"/>
    </location>
</feature>
<evidence type="ECO:0000256" key="3">
    <source>
        <dbReference type="ARBA" id="ARBA00022692"/>
    </source>
</evidence>
<comment type="subcellular location">
    <subcellularLocation>
        <location evidence="1">Cell membrane</location>
        <topology evidence="1">Multi-pass membrane protein</topology>
    </subcellularLocation>
</comment>
<dbReference type="RefSeq" id="WP_092881318.1">
    <property type="nucleotide sequence ID" value="NZ_FOOI01000002.1"/>
</dbReference>
<dbReference type="STRING" id="504797.SAMN05421678_102269"/>
<dbReference type="EMBL" id="JACBZA010000001">
    <property type="protein sequence ID" value="NYH81409.1"/>
    <property type="molecule type" value="Genomic_DNA"/>
</dbReference>
<evidence type="ECO:0000256" key="4">
    <source>
        <dbReference type="ARBA" id="ARBA00022989"/>
    </source>
</evidence>
<dbReference type="OrthoDB" id="7596142at2"/>
<dbReference type="EMBL" id="FOOI01000002">
    <property type="protein sequence ID" value="SFF81599.1"/>
    <property type="molecule type" value="Genomic_DNA"/>
</dbReference>
<feature type="domain" description="SHOCT" evidence="7">
    <location>
        <begin position="99"/>
        <end position="126"/>
    </location>
</feature>
<evidence type="ECO:0000256" key="5">
    <source>
        <dbReference type="ARBA" id="ARBA00023136"/>
    </source>
</evidence>
<keyword evidence="4 6" id="KW-1133">Transmembrane helix</keyword>
<dbReference type="Proteomes" id="UP000199052">
    <property type="component" value="Unassembled WGS sequence"/>
</dbReference>
<keyword evidence="5 6" id="KW-0472">Membrane</keyword>